<dbReference type="GO" id="GO:0004252">
    <property type="term" value="F:serine-type endopeptidase activity"/>
    <property type="evidence" value="ECO:0007669"/>
    <property type="project" value="InterPro"/>
</dbReference>
<sequence length="925" mass="103234">MAKKLISQKKIFNKIIVIVFFLSFFTLPVFFTFSTSFPSIQTENAYYVNKTKPNSHNLALKKESNSNVSSARIDTEFIIKSSHIEDLHEISALGQNVKIAILSTGLSNHSIYYNQTLLDFNAIDNSTEPIDNIGIGTLLTEFLLNEYSGISPKSSIMNIKVMDETTTPEWISLGINKAIEKKADIILLGVTTVGAPNDIVSQAIKEAEENNILVFLPSGDFGPSFGSLGIGAVSEYGLVVGSAGHKTWMLRDVYSYSEYTVSAFSGRGPTPKGYPSPHLISIGENIAIPALSILNNSNVTFVQKEKYSSTLLSAATVAGGVACSLSYLFNMSFSSVPISLVKTALIGTSIPINKGFSVFEQGNGYVNIYDCTLMMKDALENSKVVETVFPHTIVGEPYIFYNKTSNTYFSFIHQSVPLNVIHFCYNPLYEKISLSYSNYEMESENVYSAIFKIQTTSFSGSVLYSLNYSFSPYFNKQFTIRISSSSTDVEISLELKVPQKTVSFDTKNDMDGYYFGDTPYQNYWTLTKLFAENQIMVKTISDFDDLHTDLLILADIEQHLSTTQLSQVSEYMQEGGTTLFIANNLEFQQYAINQTFFRFNETNKDNLAALTSCTLVPENTVNKTEVIPSLTNLMSANLFWFINPLIVERSFVNEQFFNQSTIIFDQIISSGLDISVDLNNANITSLIGMDWIHGRGVKLAVENIGKGKIIISSTDSFFSVYGEYFSENLLSSFDKSFLDSYILSLLFTKKLDVEINILNKITLVGSSLFCKVKINSPGVDVAGVNAELIATFVEINRTYSAKKFETKKNLLFSLPIPFFYQGKIKFELIVSTEGAGSLYCTFNMEISPSPLGYDIIAVVLLLVIIIGSSLLKITYIKQIVSYSKIKRQKKKKYCPTCKLPLKEDMCHFCNYRGKKAKIKEGEKNE</sequence>
<evidence type="ECO:0000256" key="1">
    <source>
        <dbReference type="ARBA" id="ARBA00011073"/>
    </source>
</evidence>
<protein>
    <submittedName>
        <fullName evidence="7">S8 family serine peptidase</fullName>
    </submittedName>
</protein>
<evidence type="ECO:0000256" key="4">
    <source>
        <dbReference type="ARBA" id="ARBA00022825"/>
    </source>
</evidence>
<proteinExistence type="inferred from homology"/>
<accession>A0A9Y1BSR6</accession>
<reference evidence="7" key="1">
    <citation type="journal article" date="2022" name="Nat. Microbiol.">
        <title>Unique mobile elements and scalable gene flow at the prokaryote-eukaryote boundary revealed by circularized Asgard archaea genomes.</title>
        <authorList>
            <person name="Wu F."/>
            <person name="Speth D.R."/>
            <person name="Philosof A."/>
            <person name="Cremiere A."/>
            <person name="Narayanan A."/>
            <person name="Barco R.A."/>
            <person name="Connon S.A."/>
            <person name="Amend J.P."/>
            <person name="Antoshechkin I.A."/>
            <person name="Orphan V.J."/>
        </authorList>
    </citation>
    <scope>NUCLEOTIDE SEQUENCE</scope>
    <source>
        <strain evidence="7">PR6</strain>
    </source>
</reference>
<dbReference type="PANTHER" id="PTHR43806:SF11">
    <property type="entry name" value="CEREVISIN-RELATED"/>
    <property type="match status" value="1"/>
</dbReference>
<evidence type="ECO:0000256" key="2">
    <source>
        <dbReference type="ARBA" id="ARBA00022670"/>
    </source>
</evidence>
<feature type="transmembrane region" description="Helical" evidence="5">
    <location>
        <begin position="12"/>
        <end position="33"/>
    </location>
</feature>
<feature type="transmembrane region" description="Helical" evidence="5">
    <location>
        <begin position="851"/>
        <end position="871"/>
    </location>
</feature>
<keyword evidence="5" id="KW-0472">Membrane</keyword>
<feature type="domain" description="Peptidase S8/S53" evidence="6">
    <location>
        <begin position="94"/>
        <end position="344"/>
    </location>
</feature>
<dbReference type="InterPro" id="IPR036852">
    <property type="entry name" value="Peptidase_S8/S53_dom_sf"/>
</dbReference>
<dbReference type="PROSITE" id="PS51892">
    <property type="entry name" value="SUBTILASE"/>
    <property type="match status" value="1"/>
</dbReference>
<organism evidence="7">
    <name type="scientific">Candidatus Heimdallarchaeum endolithica</name>
    <dbReference type="NCBI Taxonomy" id="2876572"/>
    <lineage>
        <taxon>Archaea</taxon>
        <taxon>Promethearchaeati</taxon>
        <taxon>Candidatus Heimdallarchaeota</taxon>
        <taxon>Candidatus Heimdallarchaeia (ex Rinke et al. 2021) (nom. nud.)</taxon>
        <taxon>Candidatus Heimdallarchaeales</taxon>
        <taxon>Candidatus Heimdallarchaeaceae</taxon>
        <taxon>Candidatus Heimdallarchaeum</taxon>
    </lineage>
</organism>
<dbReference type="InterPro" id="IPR000209">
    <property type="entry name" value="Peptidase_S8/S53_dom"/>
</dbReference>
<keyword evidence="3" id="KW-0378">Hydrolase</keyword>
<dbReference type="InterPro" id="IPR050131">
    <property type="entry name" value="Peptidase_S8_subtilisin-like"/>
</dbReference>
<evidence type="ECO:0000256" key="3">
    <source>
        <dbReference type="ARBA" id="ARBA00022801"/>
    </source>
</evidence>
<evidence type="ECO:0000256" key="5">
    <source>
        <dbReference type="SAM" id="Phobius"/>
    </source>
</evidence>
<evidence type="ECO:0000259" key="6">
    <source>
        <dbReference type="Pfam" id="PF00082"/>
    </source>
</evidence>
<dbReference type="GO" id="GO:0006508">
    <property type="term" value="P:proteolysis"/>
    <property type="evidence" value="ECO:0007669"/>
    <property type="project" value="UniProtKB-KW"/>
</dbReference>
<dbReference type="AlphaFoldDB" id="A0A9Y1BSR6"/>
<dbReference type="PANTHER" id="PTHR43806">
    <property type="entry name" value="PEPTIDASE S8"/>
    <property type="match status" value="1"/>
</dbReference>
<dbReference type="Proteomes" id="UP001200513">
    <property type="component" value="Chromosome"/>
</dbReference>
<keyword evidence="2" id="KW-0645">Protease</keyword>
<dbReference type="Pfam" id="PF00082">
    <property type="entry name" value="Peptidase_S8"/>
    <property type="match status" value="1"/>
</dbReference>
<dbReference type="SUPFAM" id="SSF52743">
    <property type="entry name" value="Subtilisin-like"/>
    <property type="match status" value="1"/>
</dbReference>
<keyword evidence="4" id="KW-0720">Serine protease</keyword>
<evidence type="ECO:0000313" key="7">
    <source>
        <dbReference type="EMBL" id="UJG44454.1"/>
    </source>
</evidence>
<name>A0A9Y1BSR6_9ARCH</name>
<comment type="similarity">
    <text evidence="1">Belongs to the peptidase S8 family.</text>
</comment>
<keyword evidence="5" id="KW-0812">Transmembrane</keyword>
<dbReference type="EMBL" id="CP084167">
    <property type="protein sequence ID" value="UJG44454.1"/>
    <property type="molecule type" value="Genomic_DNA"/>
</dbReference>
<gene>
    <name evidence="7" type="ORF">K9W46_04550</name>
</gene>
<dbReference type="Gene3D" id="3.40.50.200">
    <property type="entry name" value="Peptidase S8/S53 domain"/>
    <property type="match status" value="1"/>
</dbReference>
<keyword evidence="5" id="KW-1133">Transmembrane helix</keyword>